<accession>A0ABV9QSD2</accession>
<dbReference type="InterPro" id="IPR039448">
    <property type="entry name" value="Beta_helix"/>
</dbReference>
<dbReference type="InterPro" id="IPR011050">
    <property type="entry name" value="Pectin_lyase_fold/virulence"/>
</dbReference>
<sequence>MFRRFLAALLCAACPPLLAQNAIGFGPLDAYGTLQAGGVVASVSGDANRNASARLEWRMQGESSFRAGHPLARVDATHFVGSLFQLAPGRTYEVRVTLADPDGTGATPTRTGTFATRAEAGAFAPLRTLYVAPNGSDANDGTAPARAVKTVQRAADLARAGDLVSIAAGVYRESVRVPVSGTAAQPIVFRGAAGAVLDGADAAIAAGAAWNDAGSGVWSRATGFATAHVVSDQGRLFRYASLAELRTLAAGAPGGFFFDGTTLWLKFADGSRPAQRQIHVARLNEGFNLAGLNHVRVENLEIRHYGADTYGKGVYLRYSSDCSVAGNRIHDIGSAGVWIKGGERNLVEHNEIADTSIANWPWGLTKGGSAENNAVAFTDDVGRGNVIRRNTFHGTFNGIGSCGSAPPPNGFSNETDIYENTFADHADDATETEGYCANVRLWGNRIRDSLMAFAIAPAGTGPVWIVRNVAYDIGNTRSALVDGQSASGIKINSGYSTPVGPTFVYHNTFLTTAPATDAIWLMSPGYSSGMVSRNNIYAGTDRAFVKDNPIALDLDYDALDAGGQTLVWWQGTRYANLAALQAGTAQELHGIEAAPALAAPADGDFTPMQSSALIDRGLALPGINDGYGGAAPDIGAVERNDPVFSDGFD</sequence>
<feature type="domain" description="Right handed beta helix" evidence="5">
    <location>
        <begin position="286"/>
        <end position="449"/>
    </location>
</feature>
<keyword evidence="3 4" id="KW-0732">Signal</keyword>
<comment type="caution">
    <text evidence="6">The sequence shown here is derived from an EMBL/GenBank/DDBJ whole genome shotgun (WGS) entry which is preliminary data.</text>
</comment>
<dbReference type="EMBL" id="JBHSHD010000005">
    <property type="protein sequence ID" value="MFC4819741.1"/>
    <property type="molecule type" value="Genomic_DNA"/>
</dbReference>
<evidence type="ECO:0000313" key="7">
    <source>
        <dbReference type="Proteomes" id="UP001595886"/>
    </source>
</evidence>
<organism evidence="6 7">
    <name type="scientific">Dokdonella ginsengisoli</name>
    <dbReference type="NCBI Taxonomy" id="363846"/>
    <lineage>
        <taxon>Bacteria</taxon>
        <taxon>Pseudomonadati</taxon>
        <taxon>Pseudomonadota</taxon>
        <taxon>Gammaproteobacteria</taxon>
        <taxon>Lysobacterales</taxon>
        <taxon>Rhodanobacteraceae</taxon>
        <taxon>Dokdonella</taxon>
    </lineage>
</organism>
<name>A0ABV9QSD2_9GAMM</name>
<evidence type="ECO:0000256" key="4">
    <source>
        <dbReference type="SAM" id="SignalP"/>
    </source>
</evidence>
<reference evidence="7" key="1">
    <citation type="journal article" date="2019" name="Int. J. Syst. Evol. Microbiol.">
        <title>The Global Catalogue of Microorganisms (GCM) 10K type strain sequencing project: providing services to taxonomists for standard genome sequencing and annotation.</title>
        <authorList>
            <consortium name="The Broad Institute Genomics Platform"/>
            <consortium name="The Broad Institute Genome Sequencing Center for Infectious Disease"/>
            <person name="Wu L."/>
            <person name="Ma J."/>
        </authorList>
    </citation>
    <scope>NUCLEOTIDE SEQUENCE [LARGE SCALE GENOMIC DNA]</scope>
    <source>
        <strain evidence="7">CCUG 30340</strain>
    </source>
</reference>
<dbReference type="InterPro" id="IPR052052">
    <property type="entry name" value="Polysaccharide_Lyase_9"/>
</dbReference>
<gene>
    <name evidence="6" type="ORF">ACFO6Q_05375</name>
</gene>
<keyword evidence="2" id="KW-0964">Secreted</keyword>
<dbReference type="Proteomes" id="UP001595886">
    <property type="component" value="Unassembled WGS sequence"/>
</dbReference>
<dbReference type="InterPro" id="IPR006626">
    <property type="entry name" value="PbH1"/>
</dbReference>
<dbReference type="PANTHER" id="PTHR40088">
    <property type="entry name" value="PECTATE LYASE (EUROFUNG)"/>
    <property type="match status" value="1"/>
</dbReference>
<evidence type="ECO:0000256" key="1">
    <source>
        <dbReference type="ARBA" id="ARBA00004613"/>
    </source>
</evidence>
<comment type="subcellular location">
    <subcellularLocation>
        <location evidence="1">Secreted</location>
    </subcellularLocation>
</comment>
<dbReference type="SUPFAM" id="SSF51126">
    <property type="entry name" value="Pectin lyase-like"/>
    <property type="match status" value="1"/>
</dbReference>
<feature type="chain" id="PRO_5046792157" evidence="4">
    <location>
        <begin position="20"/>
        <end position="649"/>
    </location>
</feature>
<evidence type="ECO:0000313" key="6">
    <source>
        <dbReference type="EMBL" id="MFC4819741.1"/>
    </source>
</evidence>
<dbReference type="NCBIfam" id="TIGR03804">
    <property type="entry name" value="para_beta_helix"/>
    <property type="match status" value="1"/>
</dbReference>
<keyword evidence="7" id="KW-1185">Reference proteome</keyword>
<dbReference type="SMART" id="SM00710">
    <property type="entry name" value="PbH1"/>
    <property type="match status" value="6"/>
</dbReference>
<feature type="signal peptide" evidence="4">
    <location>
        <begin position="1"/>
        <end position="19"/>
    </location>
</feature>
<proteinExistence type="predicted"/>
<dbReference type="InterPro" id="IPR012334">
    <property type="entry name" value="Pectin_lyas_fold"/>
</dbReference>
<evidence type="ECO:0000259" key="5">
    <source>
        <dbReference type="Pfam" id="PF13229"/>
    </source>
</evidence>
<evidence type="ECO:0000256" key="2">
    <source>
        <dbReference type="ARBA" id="ARBA00022525"/>
    </source>
</evidence>
<dbReference type="Gene3D" id="2.160.20.10">
    <property type="entry name" value="Single-stranded right-handed beta-helix, Pectin lyase-like"/>
    <property type="match status" value="2"/>
</dbReference>
<dbReference type="Pfam" id="PF13229">
    <property type="entry name" value="Beta_helix"/>
    <property type="match status" value="1"/>
</dbReference>
<dbReference type="RefSeq" id="WP_380019536.1">
    <property type="nucleotide sequence ID" value="NZ_JBHSHD010000005.1"/>
</dbReference>
<evidence type="ECO:0000256" key="3">
    <source>
        <dbReference type="ARBA" id="ARBA00022729"/>
    </source>
</evidence>
<dbReference type="PANTHER" id="PTHR40088:SF2">
    <property type="entry name" value="SECRETED SUGAR HYDROLASE"/>
    <property type="match status" value="1"/>
</dbReference>
<dbReference type="InterPro" id="IPR022441">
    <property type="entry name" value="Para_beta_helix_rpt-2"/>
</dbReference>
<protein>
    <submittedName>
        <fullName evidence="6">Right-handed parallel beta-helix repeat-containing protein</fullName>
    </submittedName>
</protein>